<protein>
    <submittedName>
        <fullName evidence="3">Ferrous iron transport protein A</fullName>
    </submittedName>
</protein>
<keyword evidence="1" id="KW-0408">Iron</keyword>
<dbReference type="InterPro" id="IPR007167">
    <property type="entry name" value="Fe-transptr_FeoA-like"/>
</dbReference>
<dbReference type="Proteomes" id="UP000648239">
    <property type="component" value="Unassembled WGS sequence"/>
</dbReference>
<dbReference type="AlphaFoldDB" id="A0A8J6Y1C3"/>
<evidence type="ECO:0000259" key="2">
    <source>
        <dbReference type="SMART" id="SM00899"/>
    </source>
</evidence>
<dbReference type="InterPro" id="IPR008988">
    <property type="entry name" value="Transcriptional_repressor_C"/>
</dbReference>
<name>A0A8J6Y1C3_9BACT</name>
<proteinExistence type="predicted"/>
<evidence type="ECO:0000313" key="3">
    <source>
        <dbReference type="EMBL" id="MBD3868342.1"/>
    </source>
</evidence>
<accession>A0A8J6Y1C3</accession>
<dbReference type="GO" id="GO:0046914">
    <property type="term" value="F:transition metal ion binding"/>
    <property type="evidence" value="ECO:0007669"/>
    <property type="project" value="InterPro"/>
</dbReference>
<dbReference type="SMART" id="SM00899">
    <property type="entry name" value="FeoA"/>
    <property type="match status" value="1"/>
</dbReference>
<gene>
    <name evidence="3" type="ORF">IFK94_09470</name>
</gene>
<evidence type="ECO:0000256" key="1">
    <source>
        <dbReference type="ARBA" id="ARBA00023004"/>
    </source>
</evidence>
<dbReference type="Gene3D" id="2.30.30.90">
    <property type="match status" value="1"/>
</dbReference>
<comment type="caution">
    <text evidence="3">The sequence shown here is derived from an EMBL/GenBank/DDBJ whole genome shotgun (WGS) entry which is preliminary data.</text>
</comment>
<organism evidence="3 4">
    <name type="scientific">Candidatus Polarisedimenticola svalbardensis</name>
    <dbReference type="NCBI Taxonomy" id="2886004"/>
    <lineage>
        <taxon>Bacteria</taxon>
        <taxon>Pseudomonadati</taxon>
        <taxon>Acidobacteriota</taxon>
        <taxon>Candidatus Polarisedimenticolia</taxon>
        <taxon>Candidatus Polarisedimenticolales</taxon>
        <taxon>Candidatus Polarisedimenticolaceae</taxon>
        <taxon>Candidatus Polarisedimenticola</taxon>
    </lineage>
</organism>
<dbReference type="EMBL" id="JACXWD010000028">
    <property type="protein sequence ID" value="MBD3868342.1"/>
    <property type="molecule type" value="Genomic_DNA"/>
</dbReference>
<dbReference type="SUPFAM" id="SSF50037">
    <property type="entry name" value="C-terminal domain of transcriptional repressors"/>
    <property type="match status" value="1"/>
</dbReference>
<evidence type="ECO:0000313" key="4">
    <source>
        <dbReference type="Proteomes" id="UP000648239"/>
    </source>
</evidence>
<reference evidence="3 4" key="1">
    <citation type="submission" date="2020-08" db="EMBL/GenBank/DDBJ databases">
        <title>Acidobacteriota in marine sediments use diverse sulfur dissimilation pathways.</title>
        <authorList>
            <person name="Wasmund K."/>
        </authorList>
    </citation>
    <scope>NUCLEOTIDE SEQUENCE [LARGE SCALE GENOMIC DNA]</scope>
    <source>
        <strain evidence="3">MAG AM4</strain>
    </source>
</reference>
<dbReference type="InterPro" id="IPR038157">
    <property type="entry name" value="FeoA_core_dom"/>
</dbReference>
<feature type="domain" description="Ferrous iron transporter FeoA-like" evidence="2">
    <location>
        <begin position="14"/>
        <end position="84"/>
    </location>
</feature>
<dbReference type="Pfam" id="PF04023">
    <property type="entry name" value="FeoA"/>
    <property type="match status" value="1"/>
</dbReference>
<sequence length="84" mass="9208">MKTGTQHRDRDDEQALNQVPEGEEVRIVRIVAGHPEQMIRLSGMGVVPGALVQVRQRRPAMVLALGETTLALDPEVSAGIKVRK</sequence>